<keyword evidence="2" id="KW-1185">Reference proteome</keyword>
<gene>
    <name evidence="1" type="ORF">PHPALM_10063</name>
</gene>
<dbReference type="Proteomes" id="UP000237271">
    <property type="component" value="Unassembled WGS sequence"/>
</dbReference>
<dbReference type="OrthoDB" id="117590at2759"/>
<dbReference type="EMBL" id="NCKW01005279">
    <property type="protein sequence ID" value="POM73120.1"/>
    <property type="molecule type" value="Genomic_DNA"/>
</dbReference>
<keyword evidence="1" id="KW-0251">Elongation factor</keyword>
<dbReference type="AlphaFoldDB" id="A0A2P4Y5N2"/>
<reference evidence="1 2" key="1">
    <citation type="journal article" date="2017" name="Genome Biol. Evol.">
        <title>Phytophthora megakarya and P. palmivora, closely related causal agents of cacao black pod rot, underwent increases in genome sizes and gene numbers by different mechanisms.</title>
        <authorList>
            <person name="Ali S.S."/>
            <person name="Shao J."/>
            <person name="Lary D.J."/>
            <person name="Kronmiller B."/>
            <person name="Shen D."/>
            <person name="Strem M.D."/>
            <person name="Amoako-Attah I."/>
            <person name="Akrofi A.Y."/>
            <person name="Begoude B.A."/>
            <person name="Ten Hoopen G.M."/>
            <person name="Coulibaly K."/>
            <person name="Kebe B.I."/>
            <person name="Melnick R.L."/>
            <person name="Guiltinan M.J."/>
            <person name="Tyler B.M."/>
            <person name="Meinhardt L.W."/>
            <person name="Bailey B.A."/>
        </authorList>
    </citation>
    <scope>NUCLEOTIDE SEQUENCE [LARGE SCALE GENOMIC DNA]</scope>
    <source>
        <strain evidence="2">sbr112.9</strain>
    </source>
</reference>
<dbReference type="GO" id="GO:0003746">
    <property type="term" value="F:translation elongation factor activity"/>
    <property type="evidence" value="ECO:0007669"/>
    <property type="project" value="UniProtKB-KW"/>
</dbReference>
<sequence length="222" mass="24075">MLQSDAIQAPAVKLYENVECQGTAVFVGFVPDHNCDDYYLDQCFPEEGYCFVPDHNCDDYYLDQCFPEEGYSYSISCTDNYKTFTDNLFGNSPYLFTELYDDDTQCGTLNGAAVHHLDGICHGLLDTDTGVQVTLNTNKSVTILVADVTCSQLDSSVSTTIPSSAINSNECFEDKKFYSNAGTGSNTTTTATTGDASAAMTTFVAPTIAILLSVVAQTIFTL</sequence>
<evidence type="ECO:0000313" key="1">
    <source>
        <dbReference type="EMBL" id="POM73120.1"/>
    </source>
</evidence>
<evidence type="ECO:0000313" key="2">
    <source>
        <dbReference type="Proteomes" id="UP000237271"/>
    </source>
</evidence>
<organism evidence="1 2">
    <name type="scientific">Phytophthora palmivora</name>
    <dbReference type="NCBI Taxonomy" id="4796"/>
    <lineage>
        <taxon>Eukaryota</taxon>
        <taxon>Sar</taxon>
        <taxon>Stramenopiles</taxon>
        <taxon>Oomycota</taxon>
        <taxon>Peronosporomycetes</taxon>
        <taxon>Peronosporales</taxon>
        <taxon>Peronosporaceae</taxon>
        <taxon>Phytophthora</taxon>
    </lineage>
</organism>
<proteinExistence type="predicted"/>
<comment type="caution">
    <text evidence="1">The sequence shown here is derived from an EMBL/GenBank/DDBJ whole genome shotgun (WGS) entry which is preliminary data.</text>
</comment>
<protein>
    <submittedName>
        <fullName evidence="1">Elongation factor 1-alpha</fullName>
    </submittedName>
</protein>
<name>A0A2P4Y5N2_9STRA</name>
<keyword evidence="1" id="KW-0648">Protein biosynthesis</keyword>
<accession>A0A2P4Y5N2</accession>